<dbReference type="Proteomes" id="UP001307889">
    <property type="component" value="Chromosome 7"/>
</dbReference>
<organism evidence="7 8">
    <name type="scientific">Nesidiocoris tenuis</name>
    <dbReference type="NCBI Taxonomy" id="355587"/>
    <lineage>
        <taxon>Eukaryota</taxon>
        <taxon>Metazoa</taxon>
        <taxon>Ecdysozoa</taxon>
        <taxon>Arthropoda</taxon>
        <taxon>Hexapoda</taxon>
        <taxon>Insecta</taxon>
        <taxon>Pterygota</taxon>
        <taxon>Neoptera</taxon>
        <taxon>Paraneoptera</taxon>
        <taxon>Hemiptera</taxon>
        <taxon>Heteroptera</taxon>
        <taxon>Panheteroptera</taxon>
        <taxon>Cimicomorpha</taxon>
        <taxon>Miridae</taxon>
        <taxon>Dicyphina</taxon>
        <taxon>Nesidiocoris</taxon>
    </lineage>
</organism>
<name>A0ABN7AZQ1_9HEMI</name>
<comment type="subcellular location">
    <subcellularLocation>
        <location evidence="1 6">Cell membrane</location>
        <topology evidence="1 6">Multi-pass membrane protein</topology>
    </subcellularLocation>
</comment>
<evidence type="ECO:0000256" key="6">
    <source>
        <dbReference type="RuleBase" id="RU363108"/>
    </source>
</evidence>
<keyword evidence="5 6" id="KW-0472">Membrane</keyword>
<comment type="similarity">
    <text evidence="6">Belongs to the insect chemoreceptor superfamily. Gustatory receptor (GR) family.</text>
</comment>
<reference evidence="7 8" key="1">
    <citation type="submission" date="2023-09" db="EMBL/GenBank/DDBJ databases">
        <title>Nesidiocoris tenuis whole genome shotgun sequence.</title>
        <authorList>
            <person name="Shibata T."/>
            <person name="Shimoda M."/>
            <person name="Kobayashi T."/>
            <person name="Uehara T."/>
        </authorList>
    </citation>
    <scope>NUCLEOTIDE SEQUENCE [LARGE SCALE GENOMIC DNA]</scope>
    <source>
        <strain evidence="7 8">Japan</strain>
    </source>
</reference>
<feature type="transmembrane region" description="Helical" evidence="6">
    <location>
        <begin position="274"/>
        <end position="293"/>
    </location>
</feature>
<evidence type="ECO:0000256" key="1">
    <source>
        <dbReference type="ARBA" id="ARBA00004651"/>
    </source>
</evidence>
<feature type="transmembrane region" description="Helical" evidence="6">
    <location>
        <begin position="106"/>
        <end position="131"/>
    </location>
</feature>
<keyword evidence="2 6" id="KW-1003">Cell membrane</keyword>
<protein>
    <recommendedName>
        <fullName evidence="6">Gustatory receptor</fullName>
    </recommendedName>
</protein>
<comment type="function">
    <text evidence="6">Gustatory receptor which mediates acceptance or avoidance behavior, depending on its substrates.</text>
</comment>
<proteinExistence type="inferred from homology"/>
<feature type="transmembrane region" description="Helical" evidence="6">
    <location>
        <begin position="20"/>
        <end position="41"/>
    </location>
</feature>
<dbReference type="Pfam" id="PF08395">
    <property type="entry name" value="7tm_7"/>
    <property type="match status" value="1"/>
</dbReference>
<keyword evidence="6" id="KW-0675">Receptor</keyword>
<comment type="caution">
    <text evidence="6">Lacks conserved residue(s) required for the propagation of feature annotation.</text>
</comment>
<evidence type="ECO:0000256" key="4">
    <source>
        <dbReference type="ARBA" id="ARBA00022989"/>
    </source>
</evidence>
<dbReference type="EMBL" id="AP028915">
    <property type="protein sequence ID" value="BES96376.1"/>
    <property type="molecule type" value="Genomic_DNA"/>
</dbReference>
<evidence type="ECO:0000313" key="7">
    <source>
        <dbReference type="EMBL" id="BES96376.1"/>
    </source>
</evidence>
<evidence type="ECO:0000313" key="8">
    <source>
        <dbReference type="Proteomes" id="UP001307889"/>
    </source>
</evidence>
<feature type="transmembrane region" description="Helical" evidence="6">
    <location>
        <begin position="78"/>
        <end position="100"/>
    </location>
</feature>
<accession>A0ABN7AZQ1</accession>
<keyword evidence="8" id="KW-1185">Reference proteome</keyword>
<keyword evidence="4 6" id="KW-1133">Transmembrane helix</keyword>
<sequence length="296" mass="34084">MTIFVYLVNLWSNEWPIGLVVIPTITNPMIYIEVHPLLLLINRNSVVKMMDCLNEVAMSFSREDTSPRYARFHLFEMTLTLMVFLAIASAQCYLLCRIINLGTILVLIQSGLVSTLLSGLLAMIASALHTLKIRVKRMRGISDFETAVRDYERIADAAACFEKICNINCSVTITKCFIEMNICIFFAFEKNSFEEWMEGLGWAAVQLWIIWRLIIASVTVGDQAYAFYSQFRVQVKRQGLDEYVPHNAILYMFLMRRTRIKFTGFGMFKLDKKFFGSVILATSTYTIMLRSMIKLQ</sequence>
<evidence type="ECO:0000256" key="2">
    <source>
        <dbReference type="ARBA" id="ARBA00022475"/>
    </source>
</evidence>
<gene>
    <name evidence="7" type="ORF">NTJ_09186</name>
</gene>
<evidence type="ECO:0000256" key="5">
    <source>
        <dbReference type="ARBA" id="ARBA00023136"/>
    </source>
</evidence>
<evidence type="ECO:0000256" key="3">
    <source>
        <dbReference type="ARBA" id="ARBA00022692"/>
    </source>
</evidence>
<dbReference type="InterPro" id="IPR013604">
    <property type="entry name" value="7TM_chemorcpt"/>
</dbReference>
<keyword evidence="3 6" id="KW-0812">Transmembrane</keyword>
<keyword evidence="6" id="KW-0807">Transducer</keyword>